<dbReference type="EMBL" id="JYDT01000003">
    <property type="protein sequence ID" value="KRY93366.1"/>
    <property type="molecule type" value="Genomic_DNA"/>
</dbReference>
<evidence type="ECO:0000313" key="5">
    <source>
        <dbReference type="Proteomes" id="UP000054995"/>
    </source>
</evidence>
<dbReference type="PROSITE" id="PS00135">
    <property type="entry name" value="TRYPSIN_SER"/>
    <property type="match status" value="1"/>
</dbReference>
<dbReference type="InterPro" id="IPR001254">
    <property type="entry name" value="Trypsin_dom"/>
</dbReference>
<proteinExistence type="predicted"/>
<keyword evidence="5" id="KW-1185">Reference proteome</keyword>
<dbReference type="Pfam" id="PF00089">
    <property type="entry name" value="Trypsin"/>
    <property type="match status" value="2"/>
</dbReference>
<dbReference type="InterPro" id="IPR018114">
    <property type="entry name" value="TRYPSIN_HIS"/>
</dbReference>
<dbReference type="SUPFAM" id="SSF50494">
    <property type="entry name" value="Trypsin-like serine proteases"/>
    <property type="match status" value="2"/>
</dbReference>
<dbReference type="PANTHER" id="PTHR24252">
    <property type="entry name" value="ACROSIN-RELATED"/>
    <property type="match status" value="1"/>
</dbReference>
<dbReference type="PRINTS" id="PR00722">
    <property type="entry name" value="CHYMOTRYPSIN"/>
</dbReference>
<dbReference type="InterPro" id="IPR033116">
    <property type="entry name" value="TRYPSIN_SER"/>
</dbReference>
<dbReference type="Proteomes" id="UP000054995">
    <property type="component" value="Unassembled WGS sequence"/>
</dbReference>
<dbReference type="SMART" id="SM00020">
    <property type="entry name" value="Tryp_SPc"/>
    <property type="match status" value="1"/>
</dbReference>
<evidence type="ECO:0000256" key="2">
    <source>
        <dbReference type="RuleBase" id="RU363034"/>
    </source>
</evidence>
<evidence type="ECO:0000256" key="1">
    <source>
        <dbReference type="ARBA" id="ARBA00023157"/>
    </source>
</evidence>
<name>A0A0V1G4Y1_TRIPS</name>
<feature type="domain" description="Peptidase S1" evidence="3">
    <location>
        <begin position="194"/>
        <end position="437"/>
    </location>
</feature>
<reference evidence="4 5" key="1">
    <citation type="submission" date="2015-01" db="EMBL/GenBank/DDBJ databases">
        <title>Evolution of Trichinella species and genotypes.</title>
        <authorList>
            <person name="Korhonen P.K."/>
            <person name="Edoardo P."/>
            <person name="Giuseppe L.R."/>
            <person name="Gasser R.B."/>
        </authorList>
    </citation>
    <scope>NUCLEOTIDE SEQUENCE [LARGE SCALE GENOMIC DNA]</scope>
    <source>
        <strain evidence="4">ISS470</strain>
    </source>
</reference>
<comment type="caution">
    <text evidence="4">The sequence shown here is derived from an EMBL/GenBank/DDBJ whole genome shotgun (WGS) entry which is preliminary data.</text>
</comment>
<evidence type="ECO:0000259" key="3">
    <source>
        <dbReference type="PROSITE" id="PS50240"/>
    </source>
</evidence>
<evidence type="ECO:0000313" key="4">
    <source>
        <dbReference type="EMBL" id="KRY93366.1"/>
    </source>
</evidence>
<accession>A0A0V1G4Y1</accession>
<dbReference type="PROSITE" id="PS00134">
    <property type="entry name" value="TRYPSIN_HIS"/>
    <property type="match status" value="1"/>
</dbReference>
<dbReference type="Gene3D" id="2.40.10.10">
    <property type="entry name" value="Trypsin-like serine proteases"/>
    <property type="match status" value="3"/>
</dbReference>
<keyword evidence="2" id="KW-0720">Serine protease</keyword>
<keyword evidence="2" id="KW-0645">Protease</keyword>
<organism evidence="4 5">
    <name type="scientific">Trichinella pseudospiralis</name>
    <name type="common">Parasitic roundworm</name>
    <dbReference type="NCBI Taxonomy" id="6337"/>
    <lineage>
        <taxon>Eukaryota</taxon>
        <taxon>Metazoa</taxon>
        <taxon>Ecdysozoa</taxon>
        <taxon>Nematoda</taxon>
        <taxon>Enoplea</taxon>
        <taxon>Dorylaimia</taxon>
        <taxon>Trichinellida</taxon>
        <taxon>Trichinellidae</taxon>
        <taxon>Trichinella</taxon>
    </lineage>
</organism>
<dbReference type="InterPro" id="IPR043504">
    <property type="entry name" value="Peptidase_S1_PA_chymotrypsin"/>
</dbReference>
<keyword evidence="1" id="KW-1015">Disulfide bond</keyword>
<dbReference type="GO" id="GO:0004252">
    <property type="term" value="F:serine-type endopeptidase activity"/>
    <property type="evidence" value="ECO:0007669"/>
    <property type="project" value="InterPro"/>
</dbReference>
<sequence length="438" mass="48665">MKKCKNAKMDCGRSAFPLKERNANRIVGGWEANPHSIPWQVYIEVINFTNFLVCGGSIIQLQPDKIKTVAAHAVSVISGMHTIFCMTLPLYSFTTQFFIQIILALFACQKLTVPFQNTIAGSLDGAIATGDSGGPFFCRNNNIYTLYGVASFRPPFAAPGTLTSYVRVSSHFVKGEFKCGKPAFPMKEHSGNRIINGWEAYPHSIPWQVFLAMYTSEGDTFCGGTIIQPHHGNSTNFVLTAAHCLQITEYTSLTNIISPKNVYVMAGVHNVDDENEISRTVLAVEKIINHFNFTMHRPYDISLLKLKSPIFYTRFARPICLPEANSTVPEHDCWSSGWGYTTSIGKSSSVLLMVATPLFKLGKYFPFELFNEYEFLAGSLKGGGFLGDSGGPLFCKVNGIYFLYGIASFYPYFTFPGSLMGYSKVTAFIDWIQETTKM</sequence>
<gene>
    <name evidence="4" type="primary">F11</name>
    <name evidence="4" type="ORF">T4D_1556</name>
</gene>
<protein>
    <submittedName>
        <fullName evidence="4">Coagulation factor XI</fullName>
    </submittedName>
</protein>
<keyword evidence="2" id="KW-0378">Hydrolase</keyword>
<dbReference type="GO" id="GO:0006508">
    <property type="term" value="P:proteolysis"/>
    <property type="evidence" value="ECO:0007669"/>
    <property type="project" value="UniProtKB-KW"/>
</dbReference>
<dbReference type="CDD" id="cd00190">
    <property type="entry name" value="Tryp_SPc"/>
    <property type="match status" value="1"/>
</dbReference>
<dbReference type="PANTHER" id="PTHR24252:SF7">
    <property type="entry name" value="HYALIN"/>
    <property type="match status" value="1"/>
</dbReference>
<dbReference type="InterPro" id="IPR009003">
    <property type="entry name" value="Peptidase_S1_PA"/>
</dbReference>
<dbReference type="PROSITE" id="PS50240">
    <property type="entry name" value="TRYPSIN_DOM"/>
    <property type="match status" value="1"/>
</dbReference>
<dbReference type="AlphaFoldDB" id="A0A0V1G4Y1"/>
<dbReference type="FunFam" id="2.40.10.10:FF:000068">
    <property type="entry name" value="transmembrane protease serine 2"/>
    <property type="match status" value="1"/>
</dbReference>
<dbReference type="InterPro" id="IPR001314">
    <property type="entry name" value="Peptidase_S1A"/>
</dbReference>
<dbReference type="OrthoDB" id="546450at2759"/>